<evidence type="ECO:0000256" key="4">
    <source>
        <dbReference type="ARBA" id="ARBA00023175"/>
    </source>
</evidence>
<evidence type="ECO:0000313" key="11">
    <source>
        <dbReference type="WBParaSite" id="HDID_0000754401-mRNA-1"/>
    </source>
</evidence>
<dbReference type="GO" id="GO:0005524">
    <property type="term" value="F:ATP binding"/>
    <property type="evidence" value="ECO:0007669"/>
    <property type="project" value="UniProtKB-KW"/>
</dbReference>
<dbReference type="PROSITE" id="PS50096">
    <property type="entry name" value="IQ"/>
    <property type="match status" value="2"/>
</dbReference>
<evidence type="ECO:0000256" key="3">
    <source>
        <dbReference type="ARBA" id="ARBA00023123"/>
    </source>
</evidence>
<dbReference type="Gene3D" id="2.30.30.40">
    <property type="entry name" value="SH3 Domains"/>
    <property type="match status" value="1"/>
</dbReference>
<sequence length="2173" mass="249415">MHPSSVRGVPDMTSLGELHECSILRNLLLRYRSDHIYTYTGSVLIAINPYRSLPIYTDQNMRHGESGAGKTESTKLLLQFITAISGGESNVGRRILDSNPIMEAFGNAKTLRNDNSSRFGKYVDIHFDRKSGRIVSARIEQYLLEKSRIVRQAIGERNFHAFYCMLAEILDATTTSVRQDSESLVDSPNDAANFETIVSTMRHLEFTDNEIEEIWNLLAALLHLGNISFCEDLHECTDASKVKDTHRSELAYASNLLGMGHICLEKAMTTKRIQTAGECVVAQFLPSNASTVRDAFVKTIYDHLFRWIVEKINEAIYKAPFKERNRVGDRHTSEHWGSSSGSSSSGFFTRSNTWPNSPNSQPSPTTSNITSNTGFSSTESGVDFYLNTHSSAAENGRLSIGVLDIFGFENFSSNSFEQLCINYANENIQQYFVRHIFKLEQDEYLAEGINWTHINFRDNQDVLDLIAHQPLNVLALVDEESRFPKGSDISFLSKLNARHGETNNYIRALSTVETRFGIVHFAGPVYYNVEGFLEKNRDTFNHDLLDVINKSNNDFLRKLFEKRLHLSENRPRSLTLGMQFKKSLERLMSIINSCHPFFVRCIKPNEFKLPNCFDRTLCARQLRYAGMMETIQIRSLGYPIRYEFTDFVNRFHMLLKLRAGGGTNRFNELRHKSPQNLVEEVCRVAFGSDDLTYAIGSTKVFLRTHHDSKLEELREKIIQSSAIAIQIRWKGFLARKRYENLRRCAIVCQRRFRQVAVRRNFLRIRHIIIRMQANVRTKQTRKWYLAQIHFIIKLQALARFYLAKRTFRMMLRRRGICDADMAFQCEENTQLFSSEGDVPEDHLLRSPRLANLKLSPPQINEIEKEVMASAVPEICENRQLCEAVSMAAAETVKLPISDSYADMYNFVDTLFEDVFSSVGQNGVKEDTVKMRSQNGYCTPRPNINRSAIKETKAVKASHPLSKPIFERSANKYENRVKTSSSSLLKIPMNSKSKTPTSTSRLPSTDPAFSEIELYDDDRVNWGECSFKKFAAAYFQTGATPIYSSGPIVHPLLKQKNQHDIDLALECFRRIFSFMDPRSIIHCIRTDDSNSINGEDEYDHEVKCLRVFVAEFNGSYQYIPLSQYREEHSEHSSKHNYTPSVRHECKPALSELKIVRFIVRLGIENPQLRDEIYCQILKQITKNPSIYSRSRGWILLILCASCFPPPSHFDGPLKNYLKSNPSDYAKTCLHRLMKIIRTGARTMPPSYMELRAEQEKKSLVVNVFCANDTRVQVKVDPTITVEEFSRMTFQEASIRDTFGFEMSINMFDKIEALSSGPKHLFDKISQCEEVVRSKGLEESELPWSISIKKTIFTPWHDVTFDPIATNLICFQVIQQCFRESHEPLEEHELAYLLANIYRLISTDTKDAKANTYCDLNSWLEAILCSDCDISFWKKAANTALRELQDKSPNMSTTTLCENIVTFAKLQWPSIFTRKFNVIYHQEKSAVQEILICVDCNGVQMFDNKRTLIRFIPYIEINSVTINPSSQKLVKTLLMKTVWMEELIFASDRAEELSSLLNYMINGLRQRSYYAIALKKSTRNDSHNGSLIQVNPGDFIIMHQMFWELDSKPSVVGNPKPFKSTHSQLIKGGDSTDFCYGENQRTRETGRIAMDDIYILPTIDPPKPEFIYAYSHQIISNESKEWFNKLDRVNSTRTWLSVSQVSGNNFNSTKLDNFSQRYNHQPMSRNSDIDSSTRSSVLSVKSSLKHTRQLIRKPFLEELANAEQKVKDAALLSFRLIQTYMGDCNKIPVQLKNMPAVFLTDLLFGSALDFPPLRDEIFLQLMNQLTDNPKKSSVDHGMELLWLATGIMTPSEKTKKKLVKFLHRSTHSLATQCYSRLHYTLSRGMRRKPPHALELAAIRGRKGKIIQSVIFPNDETMKITLESMTKATDIIKNISHELCLTSLDQFALYLEVEGELRCIKSEEFVFDALRQTMPDIELQFGQKRSLSSSNNGCVKYLTVPAPTPLYFMRKLWVNVIPGKYSAEDRLINFPQTMKNFLQGYYKCSLEQTLELGALVFIWQTEETPGSQTSLDQIIPKNMLSCVTDAQWISVDESNSKRLLIVDDNAIALLDEMNETRQWSHKIGNIAECWQENQKICIHMRRANSIIKLLTTETTAYNVCDLINSYIRYHKLLALK</sequence>
<feature type="domain" description="MyTH4" evidence="7">
    <location>
        <begin position="1744"/>
        <end position="1897"/>
    </location>
</feature>
<comment type="caution">
    <text evidence="5">Lacks conserved residue(s) required for the propagation of feature annotation.</text>
</comment>
<dbReference type="InterPro" id="IPR051567">
    <property type="entry name" value="Unconventional_Myosin_ATPase"/>
</dbReference>
<dbReference type="InterPro" id="IPR036961">
    <property type="entry name" value="Kinesin_motor_dom_sf"/>
</dbReference>
<dbReference type="Gene3D" id="1.20.5.190">
    <property type="match status" value="1"/>
</dbReference>
<feature type="region of interest" description="Actin-binding" evidence="5">
    <location>
        <begin position="584"/>
        <end position="606"/>
    </location>
</feature>
<feature type="domain" description="MyTH4" evidence="7">
    <location>
        <begin position="1042"/>
        <end position="1253"/>
    </location>
</feature>
<dbReference type="SUPFAM" id="SSF47031">
    <property type="entry name" value="Second domain of FERM"/>
    <property type="match status" value="1"/>
</dbReference>
<evidence type="ECO:0000256" key="5">
    <source>
        <dbReference type="PROSITE-ProRule" id="PRU00782"/>
    </source>
</evidence>
<dbReference type="PRINTS" id="PR00193">
    <property type="entry name" value="MYOSINHEAVY"/>
</dbReference>
<evidence type="ECO:0000259" key="8">
    <source>
        <dbReference type="PROSITE" id="PS51456"/>
    </source>
</evidence>
<dbReference type="InterPro" id="IPR027417">
    <property type="entry name" value="P-loop_NTPase"/>
</dbReference>
<evidence type="ECO:0000259" key="7">
    <source>
        <dbReference type="PROSITE" id="PS51016"/>
    </source>
</evidence>
<keyword evidence="2" id="KW-0067">ATP-binding</keyword>
<dbReference type="GO" id="GO:0003779">
    <property type="term" value="F:actin binding"/>
    <property type="evidence" value="ECO:0007669"/>
    <property type="project" value="UniProtKB-KW"/>
</dbReference>
<dbReference type="PROSITE" id="PS51456">
    <property type="entry name" value="MYOSIN_MOTOR"/>
    <property type="match status" value="1"/>
</dbReference>
<dbReference type="OrthoDB" id="6108017at2759"/>
<dbReference type="Gene3D" id="3.10.20.90">
    <property type="entry name" value="Phosphatidylinositol 3-kinase Catalytic Subunit, Chain A, domain 1"/>
    <property type="match status" value="2"/>
</dbReference>
<evidence type="ECO:0000256" key="6">
    <source>
        <dbReference type="SAM" id="MobiDB-lite"/>
    </source>
</evidence>
<dbReference type="EMBL" id="UYSG01010946">
    <property type="protein sequence ID" value="VDL59860.1"/>
    <property type="molecule type" value="Genomic_DNA"/>
</dbReference>
<proteinExistence type="inferred from homology"/>
<organism evidence="11">
    <name type="scientific">Hymenolepis diminuta</name>
    <name type="common">Rat tapeworm</name>
    <dbReference type="NCBI Taxonomy" id="6216"/>
    <lineage>
        <taxon>Eukaryota</taxon>
        <taxon>Metazoa</taxon>
        <taxon>Spiralia</taxon>
        <taxon>Lophotrochozoa</taxon>
        <taxon>Platyhelminthes</taxon>
        <taxon>Cestoda</taxon>
        <taxon>Eucestoda</taxon>
        <taxon>Cyclophyllidea</taxon>
        <taxon>Hymenolepididae</taxon>
        <taxon>Hymenolepis</taxon>
    </lineage>
</organism>
<evidence type="ECO:0000313" key="10">
    <source>
        <dbReference type="Proteomes" id="UP000274504"/>
    </source>
</evidence>
<protein>
    <submittedName>
        <fullName evidence="11">Myosin motor domain-containing protein</fullName>
    </submittedName>
</protein>
<dbReference type="InterPro" id="IPR011993">
    <property type="entry name" value="PH-like_dom_sf"/>
</dbReference>
<keyword evidence="4" id="KW-0505">Motor protein</keyword>
<dbReference type="InterPro" id="IPR038185">
    <property type="entry name" value="MyTH4_dom_sf"/>
</dbReference>
<dbReference type="InterPro" id="IPR000857">
    <property type="entry name" value="MyTH4_dom"/>
</dbReference>
<dbReference type="InterPro" id="IPR001609">
    <property type="entry name" value="Myosin_head_motor_dom-like"/>
</dbReference>
<dbReference type="CDD" id="cd17092">
    <property type="entry name" value="FERM1_F1_Myosin-VII"/>
    <property type="match status" value="1"/>
</dbReference>
<dbReference type="SMART" id="SM00242">
    <property type="entry name" value="MYSc"/>
    <property type="match status" value="1"/>
</dbReference>
<feature type="region of interest" description="Disordered" evidence="6">
    <location>
        <begin position="328"/>
        <end position="372"/>
    </location>
</feature>
<dbReference type="SMART" id="SM00015">
    <property type="entry name" value="IQ"/>
    <property type="match status" value="4"/>
</dbReference>
<dbReference type="SMART" id="SM00139">
    <property type="entry name" value="MyTH4"/>
    <property type="match status" value="2"/>
</dbReference>
<comment type="similarity">
    <text evidence="5">Belongs to the TRAFAC class myosin-kinesin ATPase superfamily. Myosin family.</text>
</comment>
<evidence type="ECO:0000256" key="2">
    <source>
        <dbReference type="ARBA" id="ARBA00022840"/>
    </source>
</evidence>
<dbReference type="PROSITE" id="PS51016">
    <property type="entry name" value="MYTH4"/>
    <property type="match status" value="2"/>
</dbReference>
<dbReference type="SUPFAM" id="SSF52540">
    <property type="entry name" value="P-loop containing nucleoside triphosphate hydrolases"/>
    <property type="match status" value="1"/>
</dbReference>
<dbReference type="Gene3D" id="6.20.240.20">
    <property type="match status" value="1"/>
</dbReference>
<reference evidence="9 10" key="2">
    <citation type="submission" date="2018-11" db="EMBL/GenBank/DDBJ databases">
        <authorList>
            <consortium name="Pathogen Informatics"/>
        </authorList>
    </citation>
    <scope>NUCLEOTIDE SEQUENCE [LARGE SCALE GENOMIC DNA]</scope>
</reference>
<dbReference type="Pfam" id="PF21989">
    <property type="entry name" value="RA_2"/>
    <property type="match status" value="2"/>
</dbReference>
<dbReference type="Gene3D" id="1.20.58.530">
    <property type="match status" value="1"/>
</dbReference>
<dbReference type="Pfam" id="PF21998">
    <property type="entry name" value="FERM_C1_MyoVII"/>
    <property type="match status" value="1"/>
</dbReference>
<dbReference type="Proteomes" id="UP000274504">
    <property type="component" value="Unassembled WGS sequence"/>
</dbReference>
<dbReference type="STRING" id="6216.A0A158QEK3"/>
<dbReference type="Gene3D" id="1.20.80.10">
    <property type="match status" value="1"/>
</dbReference>
<evidence type="ECO:0000313" key="9">
    <source>
        <dbReference type="EMBL" id="VDL59860.1"/>
    </source>
</evidence>
<dbReference type="Gene3D" id="1.20.120.720">
    <property type="entry name" value="Myosin VI head, motor domain, U50 subdomain"/>
    <property type="match status" value="1"/>
</dbReference>
<dbReference type="Gene3D" id="3.40.850.10">
    <property type="entry name" value="Kinesin motor domain"/>
    <property type="match status" value="3"/>
</dbReference>
<dbReference type="Pfam" id="PF00784">
    <property type="entry name" value="MyTH4"/>
    <property type="match status" value="2"/>
</dbReference>
<feature type="domain" description="Myosin motor" evidence="8">
    <location>
        <begin position="7"/>
        <end position="715"/>
    </location>
</feature>
<evidence type="ECO:0000256" key="1">
    <source>
        <dbReference type="ARBA" id="ARBA00022741"/>
    </source>
</evidence>
<dbReference type="Gene3D" id="2.30.29.30">
    <property type="entry name" value="Pleckstrin-homology domain (PH domain)/Phosphotyrosine-binding domain (PTB)"/>
    <property type="match status" value="1"/>
</dbReference>
<feature type="compositionally biased region" description="Low complexity" evidence="6">
    <location>
        <begin position="337"/>
        <end position="372"/>
    </location>
</feature>
<dbReference type="GO" id="GO:0003774">
    <property type="term" value="F:cytoskeletal motor activity"/>
    <property type="evidence" value="ECO:0007669"/>
    <property type="project" value="InterPro"/>
</dbReference>
<accession>A0A158QEK3</accession>
<gene>
    <name evidence="9" type="ORF">HDID_LOCUS7542</name>
</gene>
<dbReference type="WBParaSite" id="HDID_0000754401-mRNA-1">
    <property type="protein sequence ID" value="HDID_0000754401-mRNA-1"/>
    <property type="gene ID" value="HDID_0000754401"/>
</dbReference>
<keyword evidence="3 5" id="KW-0518">Myosin</keyword>
<dbReference type="InterPro" id="IPR041793">
    <property type="entry name" value="MyoVII_FERM_C1"/>
</dbReference>
<dbReference type="Gene3D" id="1.25.40.530">
    <property type="entry name" value="MyTH4 domain"/>
    <property type="match status" value="2"/>
</dbReference>
<reference evidence="11" key="1">
    <citation type="submission" date="2016-04" db="UniProtKB">
        <authorList>
            <consortium name="WormBaseParasite"/>
        </authorList>
    </citation>
    <scope>IDENTIFICATION</scope>
</reference>
<dbReference type="InterPro" id="IPR014352">
    <property type="entry name" value="FERM/acyl-CoA-bd_prot_sf"/>
</dbReference>
<keyword evidence="5" id="KW-0009">Actin-binding</keyword>
<keyword evidence="1" id="KW-0547">Nucleotide-binding</keyword>
<dbReference type="Pfam" id="PF00063">
    <property type="entry name" value="Myosin_head"/>
    <property type="match status" value="3"/>
</dbReference>
<dbReference type="GO" id="GO:0016459">
    <property type="term" value="C:myosin complex"/>
    <property type="evidence" value="ECO:0007669"/>
    <property type="project" value="UniProtKB-KW"/>
</dbReference>
<dbReference type="InterPro" id="IPR000048">
    <property type="entry name" value="IQ_motif_EF-hand-BS"/>
</dbReference>
<dbReference type="InterPro" id="IPR035963">
    <property type="entry name" value="FERM_2"/>
</dbReference>
<name>A0A158QEK3_HYMDI</name>
<dbReference type="PANTHER" id="PTHR22692:SF26">
    <property type="entry name" value="SH3 DOMAIN-CONTAINING PROTEIN"/>
    <property type="match status" value="1"/>
</dbReference>
<dbReference type="PANTHER" id="PTHR22692">
    <property type="entry name" value="MYOSIN VII, XV"/>
    <property type="match status" value="1"/>
</dbReference>